<protein>
    <submittedName>
        <fullName evidence="2">Uncharacterized protein</fullName>
    </submittedName>
</protein>
<proteinExistence type="predicted"/>
<evidence type="ECO:0000256" key="1">
    <source>
        <dbReference type="SAM" id="MobiDB-lite"/>
    </source>
</evidence>
<dbReference type="EMBL" id="KN881819">
    <property type="protein sequence ID" value="KIY48736.1"/>
    <property type="molecule type" value="Genomic_DNA"/>
</dbReference>
<feature type="compositionally biased region" description="Polar residues" evidence="1">
    <location>
        <begin position="37"/>
        <end position="47"/>
    </location>
</feature>
<dbReference type="Proteomes" id="UP000054144">
    <property type="component" value="Unassembled WGS sequence"/>
</dbReference>
<sequence length="222" mass="23654">MTPMSSSGRTKRARPYPSLPPLSSSSSIAAGIGQQSKINKSNATPETQDLAPGWSDPLANTSSAPTSFVFEQVAGDHQSSSVILPPAPLVSLTSQASAATKPASTSVTEIIDWPSGRMPPFQDMTNGPSSGTASAPKPISYPDLVKTVTAQGHLPGELSENEKYILSRVRVFRDKELQKLNAEGLNMRNKVLELQCRVRLLEAVVIGLGGELPNYDHAMIVM</sequence>
<accession>A0A0D7AFQ9</accession>
<organism evidence="2 3">
    <name type="scientific">Fistulina hepatica ATCC 64428</name>
    <dbReference type="NCBI Taxonomy" id="1128425"/>
    <lineage>
        <taxon>Eukaryota</taxon>
        <taxon>Fungi</taxon>
        <taxon>Dikarya</taxon>
        <taxon>Basidiomycota</taxon>
        <taxon>Agaricomycotina</taxon>
        <taxon>Agaricomycetes</taxon>
        <taxon>Agaricomycetidae</taxon>
        <taxon>Agaricales</taxon>
        <taxon>Fistulinaceae</taxon>
        <taxon>Fistulina</taxon>
    </lineage>
</organism>
<evidence type="ECO:0000313" key="2">
    <source>
        <dbReference type="EMBL" id="KIY48736.1"/>
    </source>
</evidence>
<keyword evidence="3" id="KW-1185">Reference proteome</keyword>
<name>A0A0D7AFQ9_9AGAR</name>
<feature type="region of interest" description="Disordered" evidence="1">
    <location>
        <begin position="1"/>
        <end position="58"/>
    </location>
</feature>
<feature type="compositionally biased region" description="Low complexity" evidence="1">
    <location>
        <begin position="21"/>
        <end position="36"/>
    </location>
</feature>
<dbReference type="AlphaFoldDB" id="A0A0D7AFQ9"/>
<evidence type="ECO:0000313" key="3">
    <source>
        <dbReference type="Proteomes" id="UP000054144"/>
    </source>
</evidence>
<reference evidence="2 3" key="1">
    <citation type="journal article" date="2015" name="Fungal Genet. Biol.">
        <title>Evolution of novel wood decay mechanisms in Agaricales revealed by the genome sequences of Fistulina hepatica and Cylindrobasidium torrendii.</title>
        <authorList>
            <person name="Floudas D."/>
            <person name="Held B.W."/>
            <person name="Riley R."/>
            <person name="Nagy L.G."/>
            <person name="Koehler G."/>
            <person name="Ransdell A.S."/>
            <person name="Younus H."/>
            <person name="Chow J."/>
            <person name="Chiniquy J."/>
            <person name="Lipzen A."/>
            <person name="Tritt A."/>
            <person name="Sun H."/>
            <person name="Haridas S."/>
            <person name="LaButti K."/>
            <person name="Ohm R.A."/>
            <person name="Kues U."/>
            <person name="Blanchette R.A."/>
            <person name="Grigoriev I.V."/>
            <person name="Minto R.E."/>
            <person name="Hibbett D.S."/>
        </authorList>
    </citation>
    <scope>NUCLEOTIDE SEQUENCE [LARGE SCALE GENOMIC DNA]</scope>
    <source>
        <strain evidence="2 3">ATCC 64428</strain>
    </source>
</reference>
<gene>
    <name evidence="2" type="ORF">FISHEDRAFT_58717</name>
</gene>